<feature type="region of interest" description="Disordered" evidence="1">
    <location>
        <begin position="1"/>
        <end position="28"/>
    </location>
</feature>
<proteinExistence type="predicted"/>
<evidence type="ECO:0000313" key="2">
    <source>
        <dbReference type="EMBL" id="CAI9163744.1"/>
    </source>
</evidence>
<protein>
    <submittedName>
        <fullName evidence="2">Uncharacterized protein</fullName>
    </submittedName>
</protein>
<name>A0ABN8YQE5_RANTA</name>
<feature type="compositionally biased region" description="Basic residues" evidence="1">
    <location>
        <begin position="105"/>
        <end position="115"/>
    </location>
</feature>
<gene>
    <name evidence="2" type="ORF">MRATA1EN1_LOCUS12706</name>
</gene>
<accession>A0ABN8YQE5</accession>
<reference evidence="2" key="1">
    <citation type="submission" date="2023-04" db="EMBL/GenBank/DDBJ databases">
        <authorList>
            <consortium name="ELIXIR-Norway"/>
        </authorList>
    </citation>
    <scope>NUCLEOTIDE SEQUENCE [LARGE SCALE GENOMIC DNA]</scope>
</reference>
<feature type="region of interest" description="Disordered" evidence="1">
    <location>
        <begin position="79"/>
        <end position="115"/>
    </location>
</feature>
<organism evidence="2 3">
    <name type="scientific">Rangifer tarandus platyrhynchus</name>
    <name type="common">Svalbard reindeer</name>
    <dbReference type="NCBI Taxonomy" id="3082113"/>
    <lineage>
        <taxon>Eukaryota</taxon>
        <taxon>Metazoa</taxon>
        <taxon>Chordata</taxon>
        <taxon>Craniata</taxon>
        <taxon>Vertebrata</taxon>
        <taxon>Euteleostomi</taxon>
        <taxon>Mammalia</taxon>
        <taxon>Eutheria</taxon>
        <taxon>Laurasiatheria</taxon>
        <taxon>Artiodactyla</taxon>
        <taxon>Ruminantia</taxon>
        <taxon>Pecora</taxon>
        <taxon>Cervidae</taxon>
        <taxon>Odocoileinae</taxon>
        <taxon>Rangifer</taxon>
    </lineage>
</organism>
<sequence>MDRDWHTRSHTLSQPQQRPRILRGRPAATPHLVVEVGDGGGGEAAEIRAAFQPSAGGMPSSPVGAGRWWDLGSGLRQSHWAPQPLQRQPSLLTSGDWHRQEVIKRPRHPAARALQ</sequence>
<dbReference type="EMBL" id="OX459957">
    <property type="protein sequence ID" value="CAI9163744.1"/>
    <property type="molecule type" value="Genomic_DNA"/>
</dbReference>
<evidence type="ECO:0000256" key="1">
    <source>
        <dbReference type="SAM" id="MobiDB-lite"/>
    </source>
</evidence>
<dbReference type="Proteomes" id="UP001176941">
    <property type="component" value="Chromosome 21"/>
</dbReference>
<evidence type="ECO:0000313" key="3">
    <source>
        <dbReference type="Proteomes" id="UP001176941"/>
    </source>
</evidence>
<keyword evidence="3" id="KW-1185">Reference proteome</keyword>